<dbReference type="SMART" id="SM00387">
    <property type="entry name" value="HATPase_c"/>
    <property type="match status" value="1"/>
</dbReference>
<dbReference type="InterPro" id="IPR033479">
    <property type="entry name" value="dCache_1"/>
</dbReference>
<evidence type="ECO:0000256" key="9">
    <source>
        <dbReference type="ARBA" id="ARBA00022989"/>
    </source>
</evidence>
<feature type="domain" description="Histidine kinase" evidence="14">
    <location>
        <begin position="480"/>
        <end position="736"/>
    </location>
</feature>
<dbReference type="GO" id="GO:0000155">
    <property type="term" value="F:phosphorelay sensor kinase activity"/>
    <property type="evidence" value="ECO:0007669"/>
    <property type="project" value="InterPro"/>
</dbReference>
<dbReference type="SUPFAM" id="SSF158472">
    <property type="entry name" value="HAMP domain-like"/>
    <property type="match status" value="1"/>
</dbReference>
<dbReference type="AlphaFoldDB" id="A0A433MVW1"/>
<evidence type="ECO:0000256" key="7">
    <source>
        <dbReference type="ARBA" id="ARBA00022692"/>
    </source>
</evidence>
<dbReference type="SMART" id="SM00388">
    <property type="entry name" value="HisKA"/>
    <property type="match status" value="1"/>
</dbReference>
<dbReference type="Pfam" id="PF02518">
    <property type="entry name" value="HATPase_c"/>
    <property type="match status" value="1"/>
</dbReference>
<dbReference type="CDD" id="cd06225">
    <property type="entry name" value="HAMP"/>
    <property type="match status" value="1"/>
</dbReference>
<dbReference type="SUPFAM" id="SSF47384">
    <property type="entry name" value="Homodimeric domain of signal transducing histidine kinase"/>
    <property type="match status" value="1"/>
</dbReference>
<dbReference type="PROSITE" id="PS50885">
    <property type="entry name" value="HAMP"/>
    <property type="match status" value="1"/>
</dbReference>
<dbReference type="EMBL" id="RSCJ01000060">
    <property type="protein sequence ID" value="RUR72064.1"/>
    <property type="molecule type" value="Genomic_DNA"/>
</dbReference>
<keyword evidence="7 13" id="KW-0812">Transmembrane</keyword>
<evidence type="ECO:0000256" key="10">
    <source>
        <dbReference type="ARBA" id="ARBA00023012"/>
    </source>
</evidence>
<dbReference type="InterPro" id="IPR004358">
    <property type="entry name" value="Sig_transdc_His_kin-like_C"/>
</dbReference>
<dbReference type="Pfam" id="PF00672">
    <property type="entry name" value="HAMP"/>
    <property type="match status" value="1"/>
</dbReference>
<dbReference type="STRING" id="211165.GCA_000317285_00778"/>
<evidence type="ECO:0000256" key="12">
    <source>
        <dbReference type="SAM" id="Coils"/>
    </source>
</evidence>
<keyword evidence="17" id="KW-1185">Reference proteome</keyword>
<keyword evidence="6" id="KW-0808">Transferase</keyword>
<evidence type="ECO:0000259" key="14">
    <source>
        <dbReference type="PROSITE" id="PS50109"/>
    </source>
</evidence>
<dbReference type="SUPFAM" id="SSF55874">
    <property type="entry name" value="ATPase domain of HSP90 chaperone/DNA topoisomerase II/histidine kinase"/>
    <property type="match status" value="1"/>
</dbReference>
<dbReference type="PANTHER" id="PTHR43065:SF50">
    <property type="entry name" value="HISTIDINE KINASE"/>
    <property type="match status" value="1"/>
</dbReference>
<evidence type="ECO:0000256" key="2">
    <source>
        <dbReference type="ARBA" id="ARBA00004651"/>
    </source>
</evidence>
<evidence type="ECO:0000256" key="4">
    <source>
        <dbReference type="ARBA" id="ARBA00022475"/>
    </source>
</evidence>
<comment type="subcellular location">
    <subcellularLocation>
        <location evidence="2">Cell membrane</location>
        <topology evidence="2">Multi-pass membrane protein</topology>
    </subcellularLocation>
</comment>
<reference evidence="16 17" key="1">
    <citation type="journal article" date="2019" name="Genome Biol. Evol.">
        <title>Day and night: Metabolic profiles and evolutionary relationships of six axenic non-marine cyanobacteria.</title>
        <authorList>
            <person name="Will S.E."/>
            <person name="Henke P."/>
            <person name="Boedeker C."/>
            <person name="Huang S."/>
            <person name="Brinkmann H."/>
            <person name="Rohde M."/>
            <person name="Jarek M."/>
            <person name="Friedl T."/>
            <person name="Seufert S."/>
            <person name="Schumacher M."/>
            <person name="Overmann J."/>
            <person name="Neumann-Schaal M."/>
            <person name="Petersen J."/>
        </authorList>
    </citation>
    <scope>NUCLEOTIDE SEQUENCE [LARGE SCALE GENOMIC DNA]</scope>
    <source>
        <strain evidence="16 17">PCC 6912</strain>
    </source>
</reference>
<feature type="transmembrane region" description="Helical" evidence="13">
    <location>
        <begin position="12"/>
        <end position="38"/>
    </location>
</feature>
<dbReference type="PROSITE" id="PS50109">
    <property type="entry name" value="HIS_KIN"/>
    <property type="match status" value="1"/>
</dbReference>
<dbReference type="CDD" id="cd00082">
    <property type="entry name" value="HisKA"/>
    <property type="match status" value="1"/>
</dbReference>
<keyword evidence="12" id="KW-0175">Coiled coil</keyword>
<dbReference type="PRINTS" id="PR00344">
    <property type="entry name" value="BCTRLSENSOR"/>
</dbReference>
<evidence type="ECO:0000256" key="3">
    <source>
        <dbReference type="ARBA" id="ARBA00012438"/>
    </source>
</evidence>
<feature type="transmembrane region" description="Helical" evidence="13">
    <location>
        <begin position="352"/>
        <end position="370"/>
    </location>
</feature>
<dbReference type="Gene3D" id="3.30.565.10">
    <property type="entry name" value="Histidine kinase-like ATPase, C-terminal domain"/>
    <property type="match status" value="1"/>
</dbReference>
<dbReference type="SMART" id="SM00304">
    <property type="entry name" value="HAMP"/>
    <property type="match status" value="1"/>
</dbReference>
<keyword evidence="5" id="KW-0597">Phosphoprotein</keyword>
<evidence type="ECO:0000256" key="5">
    <source>
        <dbReference type="ARBA" id="ARBA00022553"/>
    </source>
</evidence>
<dbReference type="Pfam" id="PF02743">
    <property type="entry name" value="dCache_1"/>
    <property type="match status" value="1"/>
</dbReference>
<protein>
    <recommendedName>
        <fullName evidence="3">histidine kinase</fullName>
        <ecNumber evidence="3">2.7.13.3</ecNumber>
    </recommendedName>
</protein>
<dbReference type="OrthoDB" id="9772100at2"/>
<dbReference type="GO" id="GO:0005886">
    <property type="term" value="C:plasma membrane"/>
    <property type="evidence" value="ECO:0007669"/>
    <property type="project" value="UniProtKB-SubCell"/>
</dbReference>
<evidence type="ECO:0000256" key="8">
    <source>
        <dbReference type="ARBA" id="ARBA00022777"/>
    </source>
</evidence>
<dbReference type="EC" id="2.7.13.3" evidence="3"/>
<dbReference type="InterPro" id="IPR036097">
    <property type="entry name" value="HisK_dim/P_sf"/>
</dbReference>
<dbReference type="Proteomes" id="UP000268857">
    <property type="component" value="Unassembled WGS sequence"/>
</dbReference>
<gene>
    <name evidence="16" type="ORF">PCC6912_65450</name>
</gene>
<dbReference type="PANTHER" id="PTHR43065">
    <property type="entry name" value="SENSOR HISTIDINE KINASE"/>
    <property type="match status" value="1"/>
</dbReference>
<evidence type="ECO:0000313" key="16">
    <source>
        <dbReference type="EMBL" id="RUR72064.1"/>
    </source>
</evidence>
<dbReference type="InterPro" id="IPR003594">
    <property type="entry name" value="HATPase_dom"/>
</dbReference>
<keyword evidence="8" id="KW-0418">Kinase</keyword>
<comment type="caution">
    <text evidence="16">The sequence shown here is derived from an EMBL/GenBank/DDBJ whole genome shotgun (WGS) entry which is preliminary data.</text>
</comment>
<keyword evidence="10" id="KW-0902">Two-component regulatory system</keyword>
<organism evidence="16 17">
    <name type="scientific">Chlorogloeopsis fritschii PCC 6912</name>
    <dbReference type="NCBI Taxonomy" id="211165"/>
    <lineage>
        <taxon>Bacteria</taxon>
        <taxon>Bacillati</taxon>
        <taxon>Cyanobacteriota</taxon>
        <taxon>Cyanophyceae</taxon>
        <taxon>Nostocales</taxon>
        <taxon>Chlorogloeopsidaceae</taxon>
        <taxon>Chlorogloeopsis</taxon>
    </lineage>
</organism>
<dbReference type="InterPro" id="IPR003660">
    <property type="entry name" value="HAMP_dom"/>
</dbReference>
<dbReference type="InterPro" id="IPR005467">
    <property type="entry name" value="His_kinase_dom"/>
</dbReference>
<dbReference type="Gene3D" id="6.10.340.10">
    <property type="match status" value="1"/>
</dbReference>
<comment type="catalytic activity">
    <reaction evidence="1">
        <text>ATP + protein L-histidine = ADP + protein N-phospho-L-histidine.</text>
        <dbReference type="EC" id="2.7.13.3"/>
    </reaction>
</comment>
<dbReference type="RefSeq" id="WP_016873344.1">
    <property type="nucleotide sequence ID" value="NZ_AJLN01000041.1"/>
</dbReference>
<dbReference type="InterPro" id="IPR036890">
    <property type="entry name" value="HATPase_C_sf"/>
</dbReference>
<evidence type="ECO:0000256" key="11">
    <source>
        <dbReference type="ARBA" id="ARBA00023136"/>
    </source>
</evidence>
<dbReference type="Gene3D" id="3.30.450.20">
    <property type="entry name" value="PAS domain"/>
    <property type="match status" value="1"/>
</dbReference>
<proteinExistence type="predicted"/>
<evidence type="ECO:0000256" key="13">
    <source>
        <dbReference type="SAM" id="Phobius"/>
    </source>
</evidence>
<evidence type="ECO:0000313" key="17">
    <source>
        <dbReference type="Proteomes" id="UP000268857"/>
    </source>
</evidence>
<dbReference type="CDD" id="cd12913">
    <property type="entry name" value="PDC1_MCP_like"/>
    <property type="match status" value="1"/>
</dbReference>
<evidence type="ECO:0000256" key="1">
    <source>
        <dbReference type="ARBA" id="ARBA00000085"/>
    </source>
</evidence>
<feature type="coiled-coil region" evidence="12">
    <location>
        <begin position="416"/>
        <end position="450"/>
    </location>
</feature>
<accession>A0A433MVW1</accession>
<feature type="domain" description="HAMP" evidence="15">
    <location>
        <begin position="372"/>
        <end position="424"/>
    </location>
</feature>
<keyword evidence="4" id="KW-1003">Cell membrane</keyword>
<keyword evidence="9 13" id="KW-1133">Transmembrane helix</keyword>
<sequence>MKIFNSKSFIKVPLRALLIVPFVAQISISVGLVGYLSLKNGQKAVNNLADQVMGKTSDLVNQHLNSYLATPHQINQLNADAIETGILDLRDFEKAGRYFWKQTQLYQNFAYNGYTLVTGQGVGSANYPGSKSTTIELYPLVAVKGVSKISSYVTDAQGNKTKLINTYDYNSFEQTWYVEAVKAGKPIWSGISTWDGEVGYIAASASYPIYEKSGKLLAVFGTDVLLSSISDFLRQIHVSQNGSVFIIERNGLLVANSSSQKPYVIVNGKTKRLAATDSPDRLIQATSKYLQQKLGDFDKIQNQQQLTFDFKGDRQFVKVTPWRDRFGLDWLVVVSVPESDFMGQIYANTRTTFFLCLLTLGVASIAGIYTSRWITQPILRLIQASQAIAAGHLDRSVEVKGIDELEILGQSFNYMARQLQESFTALETANQQLEEANTELEERVETRTTELQATIAQLHQTQAQMVQSEKMSALGQMVAGVAHEINNPVNFIHGNLTYIDGYTQDLLRLVQLYQKYLPEPPKEIEEELVATDFDFLEQDLTKVLQSMRIGTNRIREIVLSLRNFSRLDEAEVKEVDIHEGIDNTLVILNHRLKAKPDSSEIQIIKEYGKLPLVKCYAGQMNQVFMNIISNAIDALEERDRQRTLEEIQAQPSIIRVSTAAKGSTVTISIKDNGSGMNEAVRSKLFNPFFTTKPIGKGTGLGLAISYQIVTEKHHGKLYCYSQPGKGAEFLIEIPIL</sequence>
<dbReference type="InterPro" id="IPR003661">
    <property type="entry name" value="HisK_dim/P_dom"/>
</dbReference>
<evidence type="ECO:0000256" key="6">
    <source>
        <dbReference type="ARBA" id="ARBA00022679"/>
    </source>
</evidence>
<name>A0A433MVW1_CHLFR</name>
<evidence type="ECO:0000259" key="15">
    <source>
        <dbReference type="PROSITE" id="PS50885"/>
    </source>
</evidence>
<keyword evidence="11 13" id="KW-0472">Membrane</keyword>
<dbReference type="Gene3D" id="1.10.287.130">
    <property type="match status" value="1"/>
</dbReference>